<feature type="region of interest" description="Disordered" evidence="1">
    <location>
        <begin position="30"/>
        <end position="57"/>
    </location>
</feature>
<evidence type="ECO:0000313" key="2">
    <source>
        <dbReference type="EMBL" id="SPN99973.1"/>
    </source>
</evidence>
<proteinExistence type="predicted"/>
<keyword evidence="3" id="KW-1185">Reference proteome</keyword>
<dbReference type="AlphaFoldDB" id="A0AAE8MU84"/>
<evidence type="ECO:0000256" key="1">
    <source>
        <dbReference type="SAM" id="MobiDB-lite"/>
    </source>
</evidence>
<organism evidence="2 3">
    <name type="scientific">Cephalotrichum gorgonifer</name>
    <dbReference type="NCBI Taxonomy" id="2041049"/>
    <lineage>
        <taxon>Eukaryota</taxon>
        <taxon>Fungi</taxon>
        <taxon>Dikarya</taxon>
        <taxon>Ascomycota</taxon>
        <taxon>Pezizomycotina</taxon>
        <taxon>Sordariomycetes</taxon>
        <taxon>Hypocreomycetidae</taxon>
        <taxon>Microascales</taxon>
        <taxon>Microascaceae</taxon>
        <taxon>Cephalotrichum</taxon>
    </lineage>
</organism>
<evidence type="ECO:0000313" key="3">
    <source>
        <dbReference type="Proteomes" id="UP001187682"/>
    </source>
</evidence>
<dbReference type="Proteomes" id="UP001187682">
    <property type="component" value="Unassembled WGS sequence"/>
</dbReference>
<sequence>MNDSSNSNLCKPHSADCQYKPRIHELMRVDPRTDPPAYSKKAVTREPGKNAALPPFLLSNEPVASRVGDGPPRVVHHPGCLEEIELTGSLKSRHAATSVFGERCV</sequence>
<reference evidence="2" key="1">
    <citation type="submission" date="2018-03" db="EMBL/GenBank/DDBJ databases">
        <authorList>
            <person name="Guldener U."/>
        </authorList>
    </citation>
    <scope>NUCLEOTIDE SEQUENCE</scope>
</reference>
<comment type="caution">
    <text evidence="2">The sequence shown here is derived from an EMBL/GenBank/DDBJ whole genome shotgun (WGS) entry which is preliminary data.</text>
</comment>
<name>A0AAE8MU84_9PEZI</name>
<accession>A0AAE8MU84</accession>
<protein>
    <submittedName>
        <fullName evidence="2">Uncharacterized protein</fullName>
    </submittedName>
</protein>
<dbReference type="EMBL" id="ONZQ02000003">
    <property type="protein sequence ID" value="SPN99973.1"/>
    <property type="molecule type" value="Genomic_DNA"/>
</dbReference>
<gene>
    <name evidence="2" type="ORF">DNG_02825</name>
</gene>